<dbReference type="EMBL" id="GBRH01190180">
    <property type="protein sequence ID" value="JAE07716.1"/>
    <property type="molecule type" value="Transcribed_RNA"/>
</dbReference>
<dbReference type="AlphaFoldDB" id="A0A0A9FC63"/>
<name>A0A0A9FC63_ARUDO</name>
<proteinExistence type="predicted"/>
<sequence length="16" mass="2057">MPVSSSQRQRRRWRRA</sequence>
<reference evidence="1" key="2">
    <citation type="journal article" date="2015" name="Data Brief">
        <title>Shoot transcriptome of the giant reed, Arundo donax.</title>
        <authorList>
            <person name="Barrero R.A."/>
            <person name="Guerrero F.D."/>
            <person name="Moolhuijzen P."/>
            <person name="Goolsby J.A."/>
            <person name="Tidwell J."/>
            <person name="Bellgard S.E."/>
            <person name="Bellgard M.I."/>
        </authorList>
    </citation>
    <scope>NUCLEOTIDE SEQUENCE</scope>
    <source>
        <tissue evidence="1">Shoot tissue taken approximately 20 cm above the soil surface</tissue>
    </source>
</reference>
<evidence type="ECO:0000313" key="1">
    <source>
        <dbReference type="EMBL" id="JAE07716.1"/>
    </source>
</evidence>
<protein>
    <submittedName>
        <fullName evidence="1">Kip1</fullName>
    </submittedName>
</protein>
<accession>A0A0A9FC63</accession>
<organism evidence="1">
    <name type="scientific">Arundo donax</name>
    <name type="common">Giant reed</name>
    <name type="synonym">Donax arundinaceus</name>
    <dbReference type="NCBI Taxonomy" id="35708"/>
    <lineage>
        <taxon>Eukaryota</taxon>
        <taxon>Viridiplantae</taxon>
        <taxon>Streptophyta</taxon>
        <taxon>Embryophyta</taxon>
        <taxon>Tracheophyta</taxon>
        <taxon>Spermatophyta</taxon>
        <taxon>Magnoliopsida</taxon>
        <taxon>Liliopsida</taxon>
        <taxon>Poales</taxon>
        <taxon>Poaceae</taxon>
        <taxon>PACMAD clade</taxon>
        <taxon>Arundinoideae</taxon>
        <taxon>Arundineae</taxon>
        <taxon>Arundo</taxon>
    </lineage>
</organism>
<reference evidence="1" key="1">
    <citation type="submission" date="2014-09" db="EMBL/GenBank/DDBJ databases">
        <authorList>
            <person name="Magalhaes I.L.F."/>
            <person name="Oliveira U."/>
            <person name="Santos F.R."/>
            <person name="Vidigal T.H.D.A."/>
            <person name="Brescovit A.D."/>
            <person name="Santos A.J."/>
        </authorList>
    </citation>
    <scope>NUCLEOTIDE SEQUENCE</scope>
    <source>
        <tissue evidence="1">Shoot tissue taken approximately 20 cm above the soil surface</tissue>
    </source>
</reference>